<dbReference type="AlphaFoldDB" id="B6G1K4"/>
<dbReference type="SUPFAM" id="SSF55729">
    <property type="entry name" value="Acyl-CoA N-acyltransferases (Nat)"/>
    <property type="match status" value="1"/>
</dbReference>
<dbReference type="HOGENOM" id="CLU_013985_19_1_9"/>
<dbReference type="InterPro" id="IPR000182">
    <property type="entry name" value="GNAT_dom"/>
</dbReference>
<reference evidence="2 3" key="2">
    <citation type="submission" date="2008-10" db="EMBL/GenBank/DDBJ databases">
        <title>Draft genome sequence of Clostridium hiranonis (DSM 13275).</title>
        <authorList>
            <person name="Sudarsanam P."/>
            <person name="Ley R."/>
            <person name="Guruge J."/>
            <person name="Turnbaugh P.J."/>
            <person name="Mahowald M."/>
            <person name="Liep D."/>
            <person name="Gordon J."/>
        </authorList>
    </citation>
    <scope>NUCLEOTIDE SEQUENCE [LARGE SCALE GENOMIC DNA]</scope>
    <source>
        <strain evidence="2 3">DSM 13275</strain>
    </source>
</reference>
<dbReference type="eggNOG" id="COG1247">
    <property type="taxonomic scope" value="Bacteria"/>
</dbReference>
<dbReference type="Pfam" id="PF00583">
    <property type="entry name" value="Acetyltransf_1"/>
    <property type="match status" value="1"/>
</dbReference>
<dbReference type="InterPro" id="IPR016181">
    <property type="entry name" value="Acyl_CoA_acyltransferase"/>
</dbReference>
<feature type="domain" description="N-acetyltransferase" evidence="1">
    <location>
        <begin position="25"/>
        <end position="189"/>
    </location>
</feature>
<dbReference type="EMBL" id="ABWP01000075">
    <property type="protein sequence ID" value="EEA84312.1"/>
    <property type="molecule type" value="Genomic_DNA"/>
</dbReference>
<dbReference type="Gene3D" id="3.40.630.30">
    <property type="match status" value="1"/>
</dbReference>
<evidence type="ECO:0000313" key="2">
    <source>
        <dbReference type="EMBL" id="EEA84312.1"/>
    </source>
</evidence>
<evidence type="ECO:0000313" key="3">
    <source>
        <dbReference type="Proteomes" id="UP000003178"/>
    </source>
</evidence>
<organism evidence="2 3">
    <name type="scientific">Peptacetobacter hiranonis (strain DSM 13275 / JCM 10541 / KCTC 15199 / TO-931)</name>
    <name type="common">Clostridium hiranonis</name>
    <dbReference type="NCBI Taxonomy" id="500633"/>
    <lineage>
        <taxon>Bacteria</taxon>
        <taxon>Bacillati</taxon>
        <taxon>Bacillota</taxon>
        <taxon>Clostridia</taxon>
        <taxon>Peptostreptococcales</taxon>
        <taxon>Peptostreptococcaceae</taxon>
        <taxon>Peptacetobacter</taxon>
    </lineage>
</organism>
<comment type="caution">
    <text evidence="2">The sequence shown here is derived from an EMBL/GenBank/DDBJ whole genome shotgun (WGS) entry which is preliminary data.</text>
</comment>
<name>B6G1K4_PEPHT</name>
<dbReference type="OrthoDB" id="948250at2"/>
<accession>B6G1K4</accession>
<keyword evidence="3" id="KW-1185">Reference proteome</keyword>
<reference evidence="2 3" key="1">
    <citation type="submission" date="2008-09" db="EMBL/GenBank/DDBJ databases">
        <authorList>
            <person name="Fulton L."/>
            <person name="Clifton S."/>
            <person name="Fulton B."/>
            <person name="Xu J."/>
            <person name="Minx P."/>
            <person name="Pepin K.H."/>
            <person name="Johnson M."/>
            <person name="Thiruvilangam P."/>
            <person name="Bhonagiri V."/>
            <person name="Nash W.E."/>
            <person name="Mardis E.R."/>
            <person name="Wilson R.K."/>
        </authorList>
    </citation>
    <scope>NUCLEOTIDE SEQUENCE [LARGE SCALE GENOMIC DNA]</scope>
    <source>
        <strain evidence="2 3">DSM 13275</strain>
    </source>
</reference>
<dbReference type="RefSeq" id="WP_006440873.1">
    <property type="nucleotide sequence ID" value="NZ_DS995359.1"/>
</dbReference>
<sequence length="189" mass="21545">MSEFLGNNNPFYFEKDIKLLNGDILSLRNAITADAETVVNFFKVTSDESDNLSFSSDEYFVTPYEEKIVISNINRNSKTIMILGFIDEVLCCIAELNSSSELRLSHNVEYSITVLKDFWGMGIGNAITNEIIEFAKEKNIKNIVLSVRRENSAAINLYRKYGFKTVGIKKDYICIDGKYDDEISMQLQL</sequence>
<gene>
    <name evidence="2" type="ORF">CLOHIR_02011</name>
</gene>
<dbReference type="PANTHER" id="PTHR43415">
    <property type="entry name" value="SPERMIDINE N(1)-ACETYLTRANSFERASE"/>
    <property type="match status" value="1"/>
</dbReference>
<dbReference type="Proteomes" id="UP000003178">
    <property type="component" value="Unassembled WGS sequence"/>
</dbReference>
<dbReference type="PROSITE" id="PS51186">
    <property type="entry name" value="GNAT"/>
    <property type="match status" value="1"/>
</dbReference>
<evidence type="ECO:0000259" key="1">
    <source>
        <dbReference type="PROSITE" id="PS51186"/>
    </source>
</evidence>
<dbReference type="CDD" id="cd04301">
    <property type="entry name" value="NAT_SF"/>
    <property type="match status" value="1"/>
</dbReference>
<keyword evidence="2" id="KW-0808">Transferase</keyword>
<dbReference type="PANTHER" id="PTHR43415:SF3">
    <property type="entry name" value="GNAT-FAMILY ACETYLTRANSFERASE"/>
    <property type="match status" value="1"/>
</dbReference>
<dbReference type="GO" id="GO:0016747">
    <property type="term" value="F:acyltransferase activity, transferring groups other than amino-acyl groups"/>
    <property type="evidence" value="ECO:0007669"/>
    <property type="project" value="InterPro"/>
</dbReference>
<proteinExistence type="predicted"/>
<protein>
    <submittedName>
        <fullName evidence="2">Acetyltransferase, GNAT family</fullName>
    </submittedName>
</protein>